<keyword evidence="7" id="KW-1185">Reference proteome</keyword>
<sequence length="340" mass="35849">MTTSPTTPATASPTESPLLSAEGLRVTFPGRHGAVPSRAVDGVNLDIRPGEIVALVGESGCGKTTLARALLGLVPPTSGSVRFAGRPLDYSARALKAYRRRVQLVLQDPSGSLNPRHTVYEAVAEGLRIHGYGGDEQTAVAGALSRAGLRPPERFFLRYPHELSGGQRQRVVIAGALVLDPELIVADEPVASLDASVRGEILALLLRLRTELGLSALVVTHDLGLAWNIADRVAVMYLGRIVEAGDVEQVLTAPRHPYTQALLSVLPEAPGAPVVLSGEPPDPSRIPTGCRFHPRCQILSGGEAERAGVADACRTREPDVLGGSDVGQVACHWARTVVAP</sequence>
<dbReference type="InterPro" id="IPR013563">
    <property type="entry name" value="Oligopep_ABC_C"/>
</dbReference>
<dbReference type="Gene3D" id="3.40.50.300">
    <property type="entry name" value="P-loop containing nucleotide triphosphate hydrolases"/>
    <property type="match status" value="1"/>
</dbReference>
<evidence type="ECO:0000256" key="3">
    <source>
        <dbReference type="ARBA" id="ARBA00022741"/>
    </source>
</evidence>
<dbReference type="Pfam" id="PF08352">
    <property type="entry name" value="oligo_HPY"/>
    <property type="match status" value="1"/>
</dbReference>
<dbReference type="CDD" id="cd03257">
    <property type="entry name" value="ABC_NikE_OppD_transporters"/>
    <property type="match status" value="1"/>
</dbReference>
<dbReference type="InterPro" id="IPR003593">
    <property type="entry name" value="AAA+_ATPase"/>
</dbReference>
<name>A0ABY6E917_9ACTN</name>
<dbReference type="NCBIfam" id="TIGR01727">
    <property type="entry name" value="oligo_HPY"/>
    <property type="match status" value="1"/>
</dbReference>
<dbReference type="InterPro" id="IPR027417">
    <property type="entry name" value="P-loop_NTPase"/>
</dbReference>
<dbReference type="PROSITE" id="PS50893">
    <property type="entry name" value="ABC_TRANSPORTER_2"/>
    <property type="match status" value="1"/>
</dbReference>
<dbReference type="RefSeq" id="WP_263231837.1">
    <property type="nucleotide sequence ID" value="NZ_CP106793.1"/>
</dbReference>
<dbReference type="PANTHER" id="PTHR43776">
    <property type="entry name" value="TRANSPORT ATP-BINDING PROTEIN"/>
    <property type="match status" value="1"/>
</dbReference>
<dbReference type="PANTHER" id="PTHR43776:SF7">
    <property type="entry name" value="D,D-DIPEPTIDE TRANSPORT ATP-BINDING PROTEIN DDPF-RELATED"/>
    <property type="match status" value="1"/>
</dbReference>
<dbReference type="GO" id="GO:0005524">
    <property type="term" value="F:ATP binding"/>
    <property type="evidence" value="ECO:0007669"/>
    <property type="project" value="UniProtKB-KW"/>
</dbReference>
<organism evidence="6 7">
    <name type="scientific">Streptomyces cynarae</name>
    <dbReference type="NCBI Taxonomy" id="2981134"/>
    <lineage>
        <taxon>Bacteria</taxon>
        <taxon>Bacillati</taxon>
        <taxon>Actinomycetota</taxon>
        <taxon>Actinomycetes</taxon>
        <taxon>Kitasatosporales</taxon>
        <taxon>Streptomycetaceae</taxon>
        <taxon>Streptomyces</taxon>
    </lineage>
</organism>
<keyword evidence="4 6" id="KW-0067">ATP-binding</keyword>
<dbReference type="InterPro" id="IPR050319">
    <property type="entry name" value="ABC_transp_ATP-bind"/>
</dbReference>
<evidence type="ECO:0000256" key="1">
    <source>
        <dbReference type="ARBA" id="ARBA00005417"/>
    </source>
</evidence>
<dbReference type="SUPFAM" id="SSF52540">
    <property type="entry name" value="P-loop containing nucleoside triphosphate hydrolases"/>
    <property type="match status" value="1"/>
</dbReference>
<accession>A0ABY6E917</accession>
<evidence type="ECO:0000256" key="2">
    <source>
        <dbReference type="ARBA" id="ARBA00022448"/>
    </source>
</evidence>
<evidence type="ECO:0000313" key="6">
    <source>
        <dbReference type="EMBL" id="UXY21726.1"/>
    </source>
</evidence>
<gene>
    <name evidence="6" type="ORF">N8I84_25770</name>
</gene>
<dbReference type="Proteomes" id="UP001061298">
    <property type="component" value="Chromosome"/>
</dbReference>
<evidence type="ECO:0000259" key="5">
    <source>
        <dbReference type="PROSITE" id="PS50893"/>
    </source>
</evidence>
<evidence type="ECO:0000313" key="7">
    <source>
        <dbReference type="Proteomes" id="UP001061298"/>
    </source>
</evidence>
<protein>
    <submittedName>
        <fullName evidence="6">ABC transporter ATP-binding protein</fullName>
    </submittedName>
</protein>
<reference evidence="6" key="1">
    <citation type="submission" date="2022-10" db="EMBL/GenBank/DDBJ databases">
        <authorList>
            <person name="Mo P."/>
        </authorList>
    </citation>
    <scope>NUCLEOTIDE SEQUENCE</scope>
    <source>
        <strain evidence="6">HUAS 13-4</strain>
    </source>
</reference>
<proteinExistence type="inferred from homology"/>
<dbReference type="SMART" id="SM00382">
    <property type="entry name" value="AAA"/>
    <property type="match status" value="1"/>
</dbReference>
<evidence type="ECO:0000256" key="4">
    <source>
        <dbReference type="ARBA" id="ARBA00022840"/>
    </source>
</evidence>
<dbReference type="Pfam" id="PF00005">
    <property type="entry name" value="ABC_tran"/>
    <property type="match status" value="1"/>
</dbReference>
<dbReference type="InterPro" id="IPR017871">
    <property type="entry name" value="ABC_transporter-like_CS"/>
</dbReference>
<keyword evidence="2" id="KW-0813">Transport</keyword>
<comment type="similarity">
    <text evidence="1">Belongs to the ABC transporter superfamily.</text>
</comment>
<dbReference type="InterPro" id="IPR003439">
    <property type="entry name" value="ABC_transporter-like_ATP-bd"/>
</dbReference>
<dbReference type="EMBL" id="CP106793">
    <property type="protein sequence ID" value="UXY21726.1"/>
    <property type="molecule type" value="Genomic_DNA"/>
</dbReference>
<dbReference type="PROSITE" id="PS00211">
    <property type="entry name" value="ABC_TRANSPORTER_1"/>
    <property type="match status" value="1"/>
</dbReference>
<feature type="domain" description="ABC transporter" evidence="5">
    <location>
        <begin position="19"/>
        <end position="263"/>
    </location>
</feature>
<keyword evidence="3" id="KW-0547">Nucleotide-binding</keyword>